<dbReference type="GO" id="GO:0005737">
    <property type="term" value="C:cytoplasm"/>
    <property type="evidence" value="ECO:0007669"/>
    <property type="project" value="InterPro"/>
</dbReference>
<dbReference type="InterPro" id="IPR051492">
    <property type="entry name" value="Dynamin-Rho_GEF"/>
</dbReference>
<name>A0AAD9AIF6_9PEZI</name>
<feature type="compositionally biased region" description="Polar residues" evidence="2">
    <location>
        <begin position="1819"/>
        <end position="1829"/>
    </location>
</feature>
<feature type="domain" description="DH" evidence="3">
    <location>
        <begin position="1253"/>
        <end position="1474"/>
    </location>
</feature>
<feature type="region of interest" description="Disordered" evidence="2">
    <location>
        <begin position="147"/>
        <end position="731"/>
    </location>
</feature>
<feature type="compositionally biased region" description="Low complexity" evidence="2">
    <location>
        <begin position="170"/>
        <end position="185"/>
    </location>
</feature>
<dbReference type="GO" id="GO:0031991">
    <property type="term" value="P:regulation of actomyosin contractile ring contraction"/>
    <property type="evidence" value="ECO:0007669"/>
    <property type="project" value="TreeGrafter"/>
</dbReference>
<dbReference type="InterPro" id="IPR027267">
    <property type="entry name" value="AH/BAR_dom_sf"/>
</dbReference>
<feature type="compositionally biased region" description="Polar residues" evidence="2">
    <location>
        <begin position="1224"/>
        <end position="1238"/>
    </location>
</feature>
<evidence type="ECO:0000313" key="5">
    <source>
        <dbReference type="Proteomes" id="UP001243330"/>
    </source>
</evidence>
<feature type="region of interest" description="Disordered" evidence="2">
    <location>
        <begin position="1333"/>
        <end position="1357"/>
    </location>
</feature>
<feature type="region of interest" description="Disordered" evidence="2">
    <location>
        <begin position="820"/>
        <end position="1174"/>
    </location>
</feature>
<feature type="compositionally biased region" description="Low complexity" evidence="2">
    <location>
        <begin position="1098"/>
        <end position="1111"/>
    </location>
</feature>
<feature type="compositionally biased region" description="Low complexity" evidence="2">
    <location>
        <begin position="1069"/>
        <end position="1080"/>
    </location>
</feature>
<feature type="compositionally biased region" description="Basic and acidic residues" evidence="2">
    <location>
        <begin position="820"/>
        <end position="847"/>
    </location>
</feature>
<feature type="compositionally biased region" description="Low complexity" evidence="2">
    <location>
        <begin position="470"/>
        <end position="481"/>
    </location>
</feature>
<feature type="compositionally biased region" description="Basic and acidic residues" evidence="2">
    <location>
        <begin position="58"/>
        <end position="70"/>
    </location>
</feature>
<feature type="compositionally biased region" description="Polar residues" evidence="2">
    <location>
        <begin position="1880"/>
        <end position="1894"/>
    </location>
</feature>
<dbReference type="Pfam" id="PF03114">
    <property type="entry name" value="BAR"/>
    <property type="match status" value="1"/>
</dbReference>
<feature type="compositionally biased region" description="Low complexity" evidence="2">
    <location>
        <begin position="1767"/>
        <end position="1782"/>
    </location>
</feature>
<keyword evidence="1" id="KW-0344">Guanine-nucleotide releasing factor</keyword>
<comment type="caution">
    <text evidence="4">The sequence shown here is derived from an EMBL/GenBank/DDBJ whole genome shotgun (WGS) entry which is preliminary data.</text>
</comment>
<evidence type="ECO:0000256" key="2">
    <source>
        <dbReference type="SAM" id="MobiDB-lite"/>
    </source>
</evidence>
<feature type="compositionally biased region" description="Basic and acidic residues" evidence="2">
    <location>
        <begin position="1213"/>
        <end position="1223"/>
    </location>
</feature>
<feature type="compositionally biased region" description="Polar residues" evidence="2">
    <location>
        <begin position="569"/>
        <end position="579"/>
    </location>
</feature>
<feature type="compositionally biased region" description="Polar residues" evidence="2">
    <location>
        <begin position="308"/>
        <end position="329"/>
    </location>
</feature>
<feature type="compositionally biased region" description="Low complexity" evidence="2">
    <location>
        <begin position="489"/>
        <end position="524"/>
    </location>
</feature>
<dbReference type="Gene3D" id="1.20.1270.60">
    <property type="entry name" value="Arfaptin homology (AH) domain/BAR domain"/>
    <property type="match status" value="1"/>
</dbReference>
<feature type="region of interest" description="Disordered" evidence="2">
    <location>
        <begin position="1764"/>
        <end position="1829"/>
    </location>
</feature>
<feature type="compositionally biased region" description="Basic and acidic residues" evidence="2">
    <location>
        <begin position="953"/>
        <end position="982"/>
    </location>
</feature>
<dbReference type="SUPFAM" id="SSF103657">
    <property type="entry name" value="BAR/IMD domain-like"/>
    <property type="match status" value="1"/>
</dbReference>
<feature type="region of interest" description="Disordered" evidence="2">
    <location>
        <begin position="1"/>
        <end position="76"/>
    </location>
</feature>
<feature type="compositionally biased region" description="Low complexity" evidence="2">
    <location>
        <begin position="1338"/>
        <end position="1351"/>
    </location>
</feature>
<feature type="region of interest" description="Disordered" evidence="2">
    <location>
        <begin position="1188"/>
        <end position="1246"/>
    </location>
</feature>
<dbReference type="PANTHER" id="PTHR22834">
    <property type="entry name" value="NUCLEAR FUSION PROTEIN FUS2"/>
    <property type="match status" value="1"/>
</dbReference>
<keyword evidence="5" id="KW-1185">Reference proteome</keyword>
<gene>
    <name evidence="4" type="ORF">CCHR01_09464</name>
</gene>
<feature type="compositionally biased region" description="Acidic residues" evidence="2">
    <location>
        <begin position="928"/>
        <end position="944"/>
    </location>
</feature>
<feature type="region of interest" description="Disordered" evidence="2">
    <location>
        <begin position="1846"/>
        <end position="1947"/>
    </location>
</feature>
<feature type="compositionally biased region" description="Low complexity" evidence="2">
    <location>
        <begin position="693"/>
        <end position="705"/>
    </location>
</feature>
<feature type="compositionally biased region" description="Basic and acidic residues" evidence="2">
    <location>
        <begin position="1934"/>
        <end position="1947"/>
    </location>
</feature>
<evidence type="ECO:0000259" key="3">
    <source>
        <dbReference type="PROSITE" id="PS50010"/>
    </source>
</evidence>
<feature type="compositionally biased region" description="Acidic residues" evidence="2">
    <location>
        <begin position="1"/>
        <end position="10"/>
    </location>
</feature>
<dbReference type="GO" id="GO:0005085">
    <property type="term" value="F:guanyl-nucleotide exchange factor activity"/>
    <property type="evidence" value="ECO:0007669"/>
    <property type="project" value="UniProtKB-KW"/>
</dbReference>
<dbReference type="Proteomes" id="UP001243330">
    <property type="component" value="Unassembled WGS sequence"/>
</dbReference>
<evidence type="ECO:0000256" key="1">
    <source>
        <dbReference type="ARBA" id="ARBA00022658"/>
    </source>
</evidence>
<dbReference type="GO" id="GO:0032955">
    <property type="term" value="P:regulation of division septum assembly"/>
    <property type="evidence" value="ECO:0007669"/>
    <property type="project" value="TreeGrafter"/>
</dbReference>
<feature type="compositionally biased region" description="Polar residues" evidence="2">
    <location>
        <begin position="154"/>
        <end position="163"/>
    </location>
</feature>
<sequence>MEAGSPEEEDRLAAVLQQQHRQQQTTHYAHHQLHRQPNFETSYEYHEPDLDHDADDYDPYRHPSEHSSDTRHHHYLPTSPVANGFHPHQTLDASAADTAEAFAADGHAHDIVNPDDFYRSYRGGPSSNHHHRTLSSDNDYMATSVSRARDNPPVRSNGNGTNPKNPPAPAARAALRPSQRSASAPIEPPVGAPRSNTNRKPSVKDLTKRFDQQPSSSSSSAGPRIPVRGVPLRPSRSATATSDKSTPGVNGSISYSTLRTSTNRELTTDSSRGTAARGTQRTKFVAEDQLSNNSQSFASRIAKPRNPPSATGTPNASKSMTNLQHKSPTLSPPSSPRAPGLLFGEILPDQRDTPTAGFGIEGSGARPRRTSESSIHVARLHQRTKSDPDLEPASPTDWYRSAATQPNGATGRSAHNTRSHVRAHSDVAASKTGSPMVRKALPSRPTPEGVHPERAASPSSRLPVSVRKLSTPSDSTSAPSTRESSRANSPSTFKRPPPSSSKTPRTTAPVNRAKTPTTRAKTPTQSTPGGRKPAPRGLITPNNNTRLTAFVAAPPPKLSPPLRSSRPRQSVSTATTASSRLKAVERAKSPHKNAPRQSSKAEESTSRRRRISVGPIDFEQRREHIRLAYTKSIRDSQARDAKQAAKRKKEQEAAAAKEKDEIPPVPTIGQELPQLDDANATEKIPDPPEDAPAEAPETQPAVAPEEAVDDSEPPAQPTPSEQPPQSLTISTAVPPVVSIAAPPSLAIDSPTLGIPGSFPALSPPVDDVPQSAVSAATETTEFDIEPQTLPPIQLETPAPTGLGLTIAQADGNHEQAHIEEVRRAPTPERAEYHYPFEDEPAADDKVSIKISLDQTSPQPSPEPTPTRSEFDDPSIPGAFTNSRPISEDYQPVPFSSPPYETTVKILRRESEYDSPRQETVPFPRMESYDDVDSGSQVDDMDESVCDVSYFPDQAERELAEASSDTLERPEDFYHDHHKDNDSSQRASTCESSDAQEDLHKTSLESQQTPDTSHSLMVPSIHPSANRVSQQSAWTDFSVDSNDPPHHRISAFNDVLPMPKPPYATDSLYASSRDSSARQSQHYSPDIPPAEFANAQPLEPATTQAEAQPAAESGEAQPVGRATIHQLPELDTGEGFSVPYPDASYPWPPKERKERKSVPRPEHEPPPVPASKAGYDARRTAVSSFYADTLPGSTLVGSRRQSEDGSRPVSTPHSIDHMSIETRDQSLGGQTPIEPTSTPLKDGPTGKERHRLVQRRNVIKELIDTEAVFVRDMNIVEEIYKGTAEACPRLDDKTIKLIFRNTDEIISFHTNFLTQLKEAVVSVYVPHARRSPLPREDAAAAAEGASSNGSAAPELSDDRDRATAIGPVFKKHIEDMRVAHEGFLRNSDHAAKRLIQIQQDPTVKVWLNECNEVAKDLTAAWDLDSLLIKPMQRITKYPTLIMTLLAHTPQDHPDRAELISAKEVLELAIIEINKTKKNFELVGQIVGRKRKESDVKAGFARAFGKRVDKLQAASSRIPEDAVYAKLHEKFGDDYLRLQVVLRDVEFYTRQVSAYVHEFLQYLSSMELVMRLQPGSYPELESKWVQFNVSMRDIEKVALEEHVSTTFETLLIPPHLTVGQLQQVRKHVIEPFEHVIKAYGNPSLAMKKRSKRRLDFERSEQLKKGGKTVDARLKELVEQYDALNETLKKELPQLSALTEKIGNICLGNFVNIQANWYSIWVEKVKKVTGETGPPPEVADIVAQFQRDYKYAQEMFTNIGILNPAYKGRTSQSTTASTDDVTATSKLRPRPAELSPRPRGLSVNGDHAPMLPTPDFAKRHSGQFTLSPSTTPLSPHQFYYRDYYTGANGHRPSVAPSPVTGDQSPVPRPNIPPSLTRPGTGKSFESNGLPRQSSESTVHTRRDSNPAHQTPQHAGGESRRFSGLFHSALPMPDGTEESQRSSRASSRERVPAGNGYNVLWLAASLFEFNIETTKHEAGYPYLTYQAGEIFDVIAEKGELWLAKNQDDPDDQVGWIWSKHFAKLADS</sequence>
<dbReference type="EMBL" id="JAQOWY010000187">
    <property type="protein sequence ID" value="KAK1847925.1"/>
    <property type="molecule type" value="Genomic_DNA"/>
</dbReference>
<dbReference type="InterPro" id="IPR000219">
    <property type="entry name" value="DH_dom"/>
</dbReference>
<feature type="region of interest" description="Disordered" evidence="2">
    <location>
        <begin position="776"/>
        <end position="805"/>
    </location>
</feature>
<organism evidence="4 5">
    <name type="scientific">Colletotrichum chrysophilum</name>
    <dbReference type="NCBI Taxonomy" id="1836956"/>
    <lineage>
        <taxon>Eukaryota</taxon>
        <taxon>Fungi</taxon>
        <taxon>Dikarya</taxon>
        <taxon>Ascomycota</taxon>
        <taxon>Pezizomycotina</taxon>
        <taxon>Sordariomycetes</taxon>
        <taxon>Hypocreomycetidae</taxon>
        <taxon>Glomerellales</taxon>
        <taxon>Glomerellaceae</taxon>
        <taxon>Colletotrichum</taxon>
        <taxon>Colletotrichum gloeosporioides species complex</taxon>
    </lineage>
</organism>
<dbReference type="PROSITE" id="PS50010">
    <property type="entry name" value="DH_2"/>
    <property type="match status" value="1"/>
</dbReference>
<feature type="compositionally biased region" description="Basic and acidic residues" evidence="2">
    <location>
        <begin position="1148"/>
        <end position="1164"/>
    </location>
</feature>
<dbReference type="InterPro" id="IPR035899">
    <property type="entry name" value="DBL_dom_sf"/>
</dbReference>
<reference evidence="4" key="1">
    <citation type="submission" date="2023-01" db="EMBL/GenBank/DDBJ databases">
        <title>Colletotrichum chrysophilum M932 genome sequence.</title>
        <authorList>
            <person name="Baroncelli R."/>
        </authorList>
    </citation>
    <scope>NUCLEOTIDE SEQUENCE</scope>
    <source>
        <strain evidence="4">M932</strain>
    </source>
</reference>
<accession>A0AAD9AIF6</accession>
<proteinExistence type="predicted"/>
<feature type="compositionally biased region" description="Polar residues" evidence="2">
    <location>
        <begin position="236"/>
        <end position="282"/>
    </location>
</feature>
<dbReference type="PANTHER" id="PTHR22834:SF20">
    <property type="entry name" value="SH3 DOMAIN-CONTAINING PROTEIN"/>
    <property type="match status" value="1"/>
</dbReference>
<protein>
    <submittedName>
        <fullName evidence="4">Rho guanyl nucleotide exchange</fullName>
    </submittedName>
</protein>
<evidence type="ECO:0000313" key="4">
    <source>
        <dbReference type="EMBL" id="KAK1847925.1"/>
    </source>
</evidence>
<dbReference type="CDD" id="cd00160">
    <property type="entry name" value="RhoGEF"/>
    <property type="match status" value="1"/>
</dbReference>
<dbReference type="Pfam" id="PF00621">
    <property type="entry name" value="RhoGEF"/>
    <property type="match status" value="1"/>
</dbReference>
<dbReference type="CDD" id="cd07589">
    <property type="entry name" value="BAR_DNMBP"/>
    <property type="match status" value="1"/>
</dbReference>
<dbReference type="SMART" id="SM00325">
    <property type="entry name" value="RhoGEF"/>
    <property type="match status" value="1"/>
</dbReference>
<feature type="compositionally biased region" description="Polar residues" evidence="2">
    <location>
        <begin position="1003"/>
        <end position="1014"/>
    </location>
</feature>
<feature type="compositionally biased region" description="Polar residues" evidence="2">
    <location>
        <begin position="983"/>
        <end position="992"/>
    </location>
</feature>
<feature type="compositionally biased region" description="Polar residues" evidence="2">
    <location>
        <begin position="402"/>
        <end position="414"/>
    </location>
</feature>
<dbReference type="Gene3D" id="1.20.900.10">
    <property type="entry name" value="Dbl homology (DH) domain"/>
    <property type="match status" value="1"/>
</dbReference>
<feature type="compositionally biased region" description="Polar residues" evidence="2">
    <location>
        <begin position="289"/>
        <end position="298"/>
    </location>
</feature>
<dbReference type="SUPFAM" id="SSF48065">
    <property type="entry name" value="DBL homology domain (DH-domain)"/>
    <property type="match status" value="1"/>
</dbReference>
<feature type="compositionally biased region" description="Low complexity" evidence="2">
    <location>
        <begin position="13"/>
        <end position="27"/>
    </location>
</feature>
<feature type="compositionally biased region" description="Basic and acidic residues" evidence="2">
    <location>
        <begin position="202"/>
        <end position="211"/>
    </location>
</feature>
<dbReference type="InterPro" id="IPR004148">
    <property type="entry name" value="BAR_dom"/>
</dbReference>
<feature type="compositionally biased region" description="Basic and acidic residues" evidence="2">
    <location>
        <begin position="906"/>
        <end position="916"/>
    </location>
</feature>
<feature type="compositionally biased region" description="Basic and acidic residues" evidence="2">
    <location>
        <begin position="618"/>
        <end position="662"/>
    </location>
</feature>
<feature type="compositionally biased region" description="Polar residues" evidence="2">
    <location>
        <begin position="1025"/>
        <end position="1040"/>
    </location>
</feature>